<sequence length="105" mass="11509">VWLVLDYCDGGTLDGFISSHNPDRATVLQLLYGTAEGVAYLHGKNVVHGALKPDNILVDNSGKRPNVKIADFGIVRVCEQGGWDINSYHKKTANGTRMYLPPEII</sequence>
<gene>
    <name evidence="6" type="ORF">BRAFLDRAFT_202288</name>
</gene>
<dbReference type="Pfam" id="PF00069">
    <property type="entry name" value="Pkinase"/>
    <property type="match status" value="1"/>
</dbReference>
<feature type="non-terminal residue" evidence="6">
    <location>
        <position position="105"/>
    </location>
</feature>
<dbReference type="InterPro" id="IPR011009">
    <property type="entry name" value="Kinase-like_dom_sf"/>
</dbReference>
<dbReference type="GO" id="GO:0005524">
    <property type="term" value="F:ATP binding"/>
    <property type="evidence" value="ECO:0007669"/>
    <property type="project" value="UniProtKB-KW"/>
</dbReference>
<dbReference type="EMBL" id="GG666475">
    <property type="protein sequence ID" value="EEN66639.1"/>
    <property type="molecule type" value="Genomic_DNA"/>
</dbReference>
<dbReference type="PANTHER" id="PTHR11042:SF190">
    <property type="entry name" value="MITOSIS INHIBITOR PROTEIN KINASE MIK1"/>
    <property type="match status" value="1"/>
</dbReference>
<feature type="domain" description="Protein kinase" evidence="5">
    <location>
        <begin position="1"/>
        <end position="105"/>
    </location>
</feature>
<protein>
    <recommendedName>
        <fullName evidence="5">Protein kinase domain-containing protein</fullName>
    </recommendedName>
</protein>
<keyword evidence="2" id="KW-0547">Nucleotide-binding</keyword>
<dbReference type="STRING" id="7739.C3XZ75"/>
<dbReference type="InParanoid" id="C3XZ75"/>
<dbReference type="AlphaFoldDB" id="C3XZ75"/>
<evidence type="ECO:0000256" key="4">
    <source>
        <dbReference type="ARBA" id="ARBA00022840"/>
    </source>
</evidence>
<evidence type="ECO:0000256" key="3">
    <source>
        <dbReference type="ARBA" id="ARBA00022777"/>
    </source>
</evidence>
<evidence type="ECO:0000256" key="2">
    <source>
        <dbReference type="ARBA" id="ARBA00022741"/>
    </source>
</evidence>
<feature type="non-terminal residue" evidence="6">
    <location>
        <position position="1"/>
    </location>
</feature>
<dbReference type="SUPFAM" id="SSF56112">
    <property type="entry name" value="Protein kinase-like (PK-like)"/>
    <property type="match status" value="1"/>
</dbReference>
<organism>
    <name type="scientific">Branchiostoma floridae</name>
    <name type="common">Florida lancelet</name>
    <name type="synonym">Amphioxus</name>
    <dbReference type="NCBI Taxonomy" id="7739"/>
    <lineage>
        <taxon>Eukaryota</taxon>
        <taxon>Metazoa</taxon>
        <taxon>Chordata</taxon>
        <taxon>Cephalochordata</taxon>
        <taxon>Leptocardii</taxon>
        <taxon>Amphioxiformes</taxon>
        <taxon>Branchiostomatidae</taxon>
        <taxon>Branchiostoma</taxon>
    </lineage>
</organism>
<name>C3XZ75_BRAFL</name>
<evidence type="ECO:0000313" key="6">
    <source>
        <dbReference type="EMBL" id="EEN66639.1"/>
    </source>
</evidence>
<keyword evidence="1" id="KW-0808">Transferase</keyword>
<keyword evidence="4" id="KW-0067">ATP-binding</keyword>
<proteinExistence type="predicted"/>
<dbReference type="eggNOG" id="KOG0595">
    <property type="taxonomic scope" value="Eukaryota"/>
</dbReference>
<keyword evidence="3" id="KW-0418">Kinase</keyword>
<dbReference type="GO" id="GO:0004672">
    <property type="term" value="F:protein kinase activity"/>
    <property type="evidence" value="ECO:0007669"/>
    <property type="project" value="InterPro"/>
</dbReference>
<accession>C3XZ75</accession>
<dbReference type="InterPro" id="IPR050339">
    <property type="entry name" value="CC_SR_Kinase"/>
</dbReference>
<dbReference type="PANTHER" id="PTHR11042">
    <property type="entry name" value="EUKARYOTIC TRANSLATION INITIATION FACTOR 2-ALPHA KINASE EIF2-ALPHA KINASE -RELATED"/>
    <property type="match status" value="1"/>
</dbReference>
<dbReference type="Gene3D" id="1.10.510.10">
    <property type="entry name" value="Transferase(Phosphotransferase) domain 1"/>
    <property type="match status" value="1"/>
</dbReference>
<evidence type="ECO:0000256" key="1">
    <source>
        <dbReference type="ARBA" id="ARBA00022679"/>
    </source>
</evidence>
<evidence type="ECO:0000259" key="5">
    <source>
        <dbReference type="PROSITE" id="PS50011"/>
    </source>
</evidence>
<dbReference type="InterPro" id="IPR000719">
    <property type="entry name" value="Prot_kinase_dom"/>
</dbReference>
<dbReference type="PROSITE" id="PS50011">
    <property type="entry name" value="PROTEIN_KINASE_DOM"/>
    <property type="match status" value="1"/>
</dbReference>
<reference evidence="6" key="1">
    <citation type="journal article" date="2008" name="Nature">
        <title>The amphioxus genome and the evolution of the chordate karyotype.</title>
        <authorList>
            <consortium name="US DOE Joint Genome Institute (JGI-PGF)"/>
            <person name="Putnam N.H."/>
            <person name="Butts T."/>
            <person name="Ferrier D.E.K."/>
            <person name="Furlong R.F."/>
            <person name="Hellsten U."/>
            <person name="Kawashima T."/>
            <person name="Robinson-Rechavi M."/>
            <person name="Shoguchi E."/>
            <person name="Terry A."/>
            <person name="Yu J.-K."/>
            <person name="Benito-Gutierrez E.L."/>
            <person name="Dubchak I."/>
            <person name="Garcia-Fernandez J."/>
            <person name="Gibson-Brown J.J."/>
            <person name="Grigoriev I.V."/>
            <person name="Horton A.C."/>
            <person name="de Jong P.J."/>
            <person name="Jurka J."/>
            <person name="Kapitonov V.V."/>
            <person name="Kohara Y."/>
            <person name="Kuroki Y."/>
            <person name="Lindquist E."/>
            <person name="Lucas S."/>
            <person name="Osoegawa K."/>
            <person name="Pennacchio L.A."/>
            <person name="Salamov A.A."/>
            <person name="Satou Y."/>
            <person name="Sauka-Spengler T."/>
            <person name="Schmutz J."/>
            <person name="Shin-I T."/>
            <person name="Toyoda A."/>
            <person name="Bronner-Fraser M."/>
            <person name="Fujiyama A."/>
            <person name="Holland L.Z."/>
            <person name="Holland P.W.H."/>
            <person name="Satoh N."/>
            <person name="Rokhsar D.S."/>
        </authorList>
    </citation>
    <scope>NUCLEOTIDE SEQUENCE [LARGE SCALE GENOMIC DNA]</scope>
    <source>
        <strain evidence="6">S238N-H82</strain>
        <tissue evidence="6">Testes</tissue>
    </source>
</reference>